<keyword evidence="1" id="KW-0732">Signal</keyword>
<protein>
    <recommendedName>
        <fullName evidence="4">DUF1499 domain-containing protein</fullName>
    </recommendedName>
</protein>
<dbReference type="EMBL" id="QMDL01000001">
    <property type="protein sequence ID" value="RMJ06348.1"/>
    <property type="molecule type" value="Genomic_DNA"/>
</dbReference>
<accession>A0A3M2RM24</accession>
<keyword evidence="3" id="KW-1185">Reference proteome</keyword>
<evidence type="ECO:0000313" key="2">
    <source>
        <dbReference type="EMBL" id="RMJ06348.1"/>
    </source>
</evidence>
<evidence type="ECO:0008006" key="4">
    <source>
        <dbReference type="Google" id="ProtNLM"/>
    </source>
</evidence>
<dbReference type="InterPro" id="IPR010865">
    <property type="entry name" value="DUF1499"/>
</dbReference>
<dbReference type="Proteomes" id="UP000265903">
    <property type="component" value="Unassembled WGS sequence"/>
</dbReference>
<dbReference type="PROSITE" id="PS51257">
    <property type="entry name" value="PROKAR_LIPOPROTEIN"/>
    <property type="match status" value="1"/>
</dbReference>
<dbReference type="AlphaFoldDB" id="A0A3M2RM24"/>
<evidence type="ECO:0000313" key="3">
    <source>
        <dbReference type="Proteomes" id="UP000265903"/>
    </source>
</evidence>
<feature type="signal peptide" evidence="1">
    <location>
        <begin position="1"/>
        <end position="18"/>
    </location>
</feature>
<gene>
    <name evidence="2" type="ORF">DOQ08_01035</name>
</gene>
<organism evidence="2 3">
    <name type="scientific">Marinobacter litoralis</name>
    <dbReference type="NCBI Taxonomy" id="187981"/>
    <lineage>
        <taxon>Bacteria</taxon>
        <taxon>Pseudomonadati</taxon>
        <taxon>Pseudomonadota</taxon>
        <taxon>Gammaproteobacteria</taxon>
        <taxon>Pseudomonadales</taxon>
        <taxon>Marinobacteraceae</taxon>
        <taxon>Marinobacter</taxon>
    </lineage>
</organism>
<name>A0A3M2RM24_9GAMM</name>
<dbReference type="OrthoDB" id="9793534at2"/>
<feature type="chain" id="PRO_5018237835" description="DUF1499 domain-containing protein" evidence="1">
    <location>
        <begin position="19"/>
        <end position="149"/>
    </location>
</feature>
<dbReference type="RefSeq" id="WP_114333792.1">
    <property type="nucleotide sequence ID" value="NZ_QMDL01000001.1"/>
</dbReference>
<reference evidence="2 3" key="1">
    <citation type="submission" date="2018-08" db="EMBL/GenBank/DDBJ databases">
        <title>Whole Genome Sequence of the Moderate Halophilic Marine Bacterium Marinobacter litoralis Sw-45.</title>
        <authorList>
            <person name="Musa H."/>
        </authorList>
    </citation>
    <scope>NUCLEOTIDE SEQUENCE [LARGE SCALE GENOMIC DNA]</scope>
    <source>
        <strain evidence="2 3">Sw-45</strain>
    </source>
</reference>
<comment type="caution">
    <text evidence="2">The sequence shown here is derived from an EMBL/GenBank/DDBJ whole genome shotgun (WGS) entry which is preliminary data.</text>
</comment>
<sequence length="149" mass="16556">MRYITAFAILLLSGCASTRNVPPTGIQFTLDGCTPFLNCVSTSSTVSYYAIEPIRLVEPLSESTWAIIKAEALELPGASLNEARYGYADITCYSDTVGFPDYFEVLIDADKQRLNVRSQSLLGFYDMGVNRRRVELLRSQLVERGIAIN</sequence>
<proteinExistence type="predicted"/>
<dbReference type="Pfam" id="PF07386">
    <property type="entry name" value="DUF1499"/>
    <property type="match status" value="1"/>
</dbReference>
<evidence type="ECO:0000256" key="1">
    <source>
        <dbReference type="SAM" id="SignalP"/>
    </source>
</evidence>